<evidence type="ECO:0000313" key="1">
    <source>
        <dbReference type="EMBL" id="GMG47937.1"/>
    </source>
</evidence>
<keyword evidence="2" id="KW-1185">Reference proteome</keyword>
<reference evidence="1" key="1">
    <citation type="submission" date="2023-04" db="EMBL/GenBank/DDBJ databases">
        <title>Aspergillus oryzae var. brunneus NBRC 4377.</title>
        <authorList>
            <person name="Ichikawa N."/>
            <person name="Sato H."/>
            <person name="Tonouchi N."/>
        </authorList>
    </citation>
    <scope>NUCLEOTIDE SEQUENCE</scope>
    <source>
        <strain evidence="1">NBRC 4377</strain>
    </source>
</reference>
<dbReference type="EMBL" id="BSYB01000025">
    <property type="protein sequence ID" value="GMG47937.1"/>
    <property type="molecule type" value="Genomic_DNA"/>
</dbReference>
<accession>A0ABQ6L0L1</accession>
<dbReference type="Proteomes" id="UP001165189">
    <property type="component" value="Unassembled WGS sequence"/>
</dbReference>
<proteinExistence type="predicted"/>
<protein>
    <submittedName>
        <fullName evidence="1">Unnamed protein product</fullName>
    </submittedName>
</protein>
<sequence>MLTAPRNPGTANCDLFKRYNVLQLIKDVLPTPASYTISDRRIAITSTSNLAWAPILLTNTKWYGTTSKALIMNQTPLPTRSRRKTSGILYNSEVIWRTWFSTANFMASQVLFTGASEDCLCRGIEPTRVLTEPVDSFSPEPRLSYAIRALDNVGKSHVLQVPCQSVTSFMVQALHSSSVRYTPNVQAKKFVDSPHLSNQTGPLQ</sequence>
<organism evidence="1 2">
    <name type="scientific">Aspergillus oryzae var. brunneus</name>
    <dbReference type="NCBI Taxonomy" id="332754"/>
    <lineage>
        <taxon>Eukaryota</taxon>
        <taxon>Fungi</taxon>
        <taxon>Dikarya</taxon>
        <taxon>Ascomycota</taxon>
        <taxon>Pezizomycotina</taxon>
        <taxon>Eurotiomycetes</taxon>
        <taxon>Eurotiomycetidae</taxon>
        <taxon>Eurotiales</taxon>
        <taxon>Aspergillaceae</taxon>
        <taxon>Aspergillus</taxon>
        <taxon>Aspergillus subgen. Circumdati</taxon>
    </lineage>
</organism>
<comment type="caution">
    <text evidence="1">The sequence shown here is derived from an EMBL/GenBank/DDBJ whole genome shotgun (WGS) entry which is preliminary data.</text>
</comment>
<name>A0ABQ6L0L1_ASPOZ</name>
<gene>
    <name evidence="1" type="ORF">Aory05_000664600</name>
</gene>
<evidence type="ECO:0000313" key="2">
    <source>
        <dbReference type="Proteomes" id="UP001165189"/>
    </source>
</evidence>